<dbReference type="InterPro" id="IPR038625">
    <property type="entry name" value="R_equi_Vir_sf"/>
</dbReference>
<organism evidence="1 4">
    <name type="scientific">Escherichia coli</name>
    <dbReference type="NCBI Taxonomy" id="562"/>
    <lineage>
        <taxon>Bacteria</taxon>
        <taxon>Pseudomonadati</taxon>
        <taxon>Pseudomonadota</taxon>
        <taxon>Gammaproteobacteria</taxon>
        <taxon>Enterobacterales</taxon>
        <taxon>Enterobacteriaceae</taxon>
        <taxon>Escherichia</taxon>
    </lineage>
</organism>
<reference evidence="2 3" key="1">
    <citation type="submission" date="2018-06" db="EMBL/GenBank/DDBJ databases">
        <authorList>
            <consortium name="Pathogen Informatics"/>
            <person name="Doyle S."/>
        </authorList>
    </citation>
    <scope>NUCLEOTIDE SEQUENCE [LARGE SCALE GENOMIC DNA]</scope>
    <source>
        <strain evidence="2 3">NCTC10764</strain>
    </source>
</reference>
<evidence type="ECO:0000313" key="4">
    <source>
        <dbReference type="Proteomes" id="UP000291778"/>
    </source>
</evidence>
<dbReference type="EMBL" id="SERV01000004">
    <property type="protein sequence ID" value="RYL84090.1"/>
    <property type="molecule type" value="Genomic_DNA"/>
</dbReference>
<dbReference type="Proteomes" id="UP000255201">
    <property type="component" value="Unassembled WGS sequence"/>
</dbReference>
<evidence type="ECO:0000313" key="2">
    <source>
        <dbReference type="EMBL" id="STE55807.1"/>
    </source>
</evidence>
<dbReference type="Pfam" id="PF05526">
    <property type="entry name" value="R_equi_Vir"/>
    <property type="match status" value="1"/>
</dbReference>
<dbReference type="Gene3D" id="2.40.128.480">
    <property type="entry name" value="Rhodococcus equi virulence-associated protein"/>
    <property type="match status" value="1"/>
</dbReference>
<dbReference type="EMBL" id="UFZL01000001">
    <property type="protein sequence ID" value="STE55807.1"/>
    <property type="molecule type" value="Genomic_DNA"/>
</dbReference>
<dbReference type="RefSeq" id="WP_001304589.1">
    <property type="nucleotide sequence ID" value="NZ_AP021963.1"/>
</dbReference>
<dbReference type="AlphaFoldDB" id="A0A229CDU6"/>
<reference evidence="1 4" key="2">
    <citation type="submission" date="2019-02" db="EMBL/GenBank/DDBJ databases">
        <authorList>
            <person name="Slukin P."/>
            <person name="Fursova N."/>
            <person name="Ermolenko Z."/>
            <person name="Mayskaya N."/>
            <person name="Kislichkina A."/>
            <person name="Mukhina T."/>
            <person name="Sizova A."/>
            <person name="Bogun A."/>
        </authorList>
    </citation>
    <scope>NUCLEOTIDE SEQUENCE [LARGE SCALE GENOMIC DNA]</scope>
    <source>
        <strain evidence="1">SCPM-O-B-8431</strain>
        <strain evidence="4">SCPM-O-B-8431(U15)</strain>
    </source>
</reference>
<proteinExistence type="predicted"/>
<accession>A0A229CDU6</accession>
<protein>
    <submittedName>
        <fullName evidence="2">Rhodococcus equi virulence-associated protein</fullName>
    </submittedName>
    <submittedName>
        <fullName evidence="1">VapA/VapB family virulence-associated protein</fullName>
    </submittedName>
</protein>
<dbReference type="Proteomes" id="UP000291778">
    <property type="component" value="Unassembled WGS sequence"/>
</dbReference>
<dbReference type="InterPro" id="IPR008810">
    <property type="entry name" value="R_equi_Vir"/>
</dbReference>
<evidence type="ECO:0000313" key="1">
    <source>
        <dbReference type="EMBL" id="RYL84090.1"/>
    </source>
</evidence>
<evidence type="ECO:0000313" key="3">
    <source>
        <dbReference type="Proteomes" id="UP000255201"/>
    </source>
</evidence>
<sequence>MVTTMTKCSNLRQQIMDDVQRRYGEYLDKDKVSCITSKIAAAENKYPAKTTLASAIFYIKVDTQITSEGGKHFSGNAGGLSSPGGGVLFGDLYTDDLDDLYTNTVSFQITMTPVFCSVLFFDSASNLLGHFEGGGVSTVSGVAGGTGSWS</sequence>
<gene>
    <name evidence="1" type="ORF">EWK56_07780</name>
    <name evidence="2" type="ORF">NCTC10764_02368</name>
</gene>
<name>A0A229CDU6_ECOLX</name>